<dbReference type="EMBL" id="UYJE01007182">
    <property type="protein sequence ID" value="VDI52518.1"/>
    <property type="molecule type" value="Genomic_DNA"/>
</dbReference>
<dbReference type="Pfam" id="PF06739">
    <property type="entry name" value="SBBP"/>
    <property type="match status" value="1"/>
</dbReference>
<keyword evidence="2" id="KW-1185">Reference proteome</keyword>
<evidence type="ECO:0000313" key="2">
    <source>
        <dbReference type="Proteomes" id="UP000596742"/>
    </source>
</evidence>
<organism evidence="1 2">
    <name type="scientific">Mytilus galloprovincialis</name>
    <name type="common">Mediterranean mussel</name>
    <dbReference type="NCBI Taxonomy" id="29158"/>
    <lineage>
        <taxon>Eukaryota</taxon>
        <taxon>Metazoa</taxon>
        <taxon>Spiralia</taxon>
        <taxon>Lophotrochozoa</taxon>
        <taxon>Mollusca</taxon>
        <taxon>Bivalvia</taxon>
        <taxon>Autobranchia</taxon>
        <taxon>Pteriomorphia</taxon>
        <taxon>Mytilida</taxon>
        <taxon>Mytiloidea</taxon>
        <taxon>Mytilidae</taxon>
        <taxon>Mytilinae</taxon>
        <taxon>Mytilus</taxon>
    </lineage>
</organism>
<dbReference type="InterPro" id="IPR011042">
    <property type="entry name" value="6-blade_b-propeller_TolB-like"/>
</dbReference>
<dbReference type="Gene3D" id="2.120.10.30">
    <property type="entry name" value="TolB, C-terminal domain"/>
    <property type="match status" value="1"/>
</dbReference>
<dbReference type="InterPro" id="IPR010620">
    <property type="entry name" value="SBBP_repeat"/>
</dbReference>
<accession>A0A8B6FRG5</accession>
<dbReference type="OrthoDB" id="6101512at2759"/>
<dbReference type="SUPFAM" id="SSF101898">
    <property type="entry name" value="NHL repeat"/>
    <property type="match status" value="1"/>
</dbReference>
<name>A0A8B6FRG5_MYTGA</name>
<reference evidence="1" key="1">
    <citation type="submission" date="2018-11" db="EMBL/GenBank/DDBJ databases">
        <authorList>
            <person name="Alioto T."/>
            <person name="Alioto T."/>
        </authorList>
    </citation>
    <scope>NUCLEOTIDE SEQUENCE</scope>
</reference>
<dbReference type="Proteomes" id="UP000596742">
    <property type="component" value="Unassembled WGS sequence"/>
</dbReference>
<comment type="caution">
    <text evidence="1">The sequence shown here is derived from an EMBL/GenBank/DDBJ whole genome shotgun (WGS) entry which is preliminary data.</text>
</comment>
<sequence>MSYYNGKLLYNVLSKGIQELQLSNTNITDLVIQKDLSGWPNITVHEDKIYQTSLGGFVKCYTTKGEMLWEFKSTAQTRGIAVDKSGNVYVALYERNYIALISPDGQSSRQLEINPYKNAWGVLFNSLTNSLIVACLNGTVLLYDILCND</sequence>
<evidence type="ECO:0000313" key="1">
    <source>
        <dbReference type="EMBL" id="VDI52518.1"/>
    </source>
</evidence>
<protein>
    <submittedName>
        <fullName evidence="1">Uncharacterized protein</fullName>
    </submittedName>
</protein>
<proteinExistence type="predicted"/>
<gene>
    <name evidence="1" type="ORF">MGAL_10B028575</name>
</gene>
<dbReference type="AlphaFoldDB" id="A0A8B6FRG5"/>